<dbReference type="InterPro" id="IPR009057">
    <property type="entry name" value="Homeodomain-like_sf"/>
</dbReference>
<protein>
    <submittedName>
        <fullName evidence="4">TetR/AcrR family transcriptional regulator</fullName>
    </submittedName>
</protein>
<dbReference type="PANTHER" id="PTHR43479">
    <property type="entry name" value="ACREF/ENVCD OPERON REPRESSOR-RELATED"/>
    <property type="match status" value="1"/>
</dbReference>
<dbReference type="GO" id="GO:0003677">
    <property type="term" value="F:DNA binding"/>
    <property type="evidence" value="ECO:0007669"/>
    <property type="project" value="UniProtKB-UniRule"/>
</dbReference>
<dbReference type="InterPro" id="IPR023772">
    <property type="entry name" value="DNA-bd_HTH_TetR-type_CS"/>
</dbReference>
<dbReference type="PANTHER" id="PTHR43479:SF11">
    <property type="entry name" value="ACREF_ENVCD OPERON REPRESSOR-RELATED"/>
    <property type="match status" value="1"/>
</dbReference>
<dbReference type="Pfam" id="PF00440">
    <property type="entry name" value="TetR_N"/>
    <property type="match status" value="1"/>
</dbReference>
<organism evidence="4 5">
    <name type="scientific">candidate division Kazan bacterium</name>
    <dbReference type="NCBI Taxonomy" id="2202143"/>
    <lineage>
        <taxon>Bacteria</taxon>
        <taxon>Bacteria division Kazan-3B-28</taxon>
    </lineage>
</organism>
<dbReference type="PRINTS" id="PR00455">
    <property type="entry name" value="HTHTETR"/>
</dbReference>
<dbReference type="AlphaFoldDB" id="A0A420ZC87"/>
<dbReference type="InterPro" id="IPR036271">
    <property type="entry name" value="Tet_transcr_reg_TetR-rel_C_sf"/>
</dbReference>
<name>A0A420ZC87_UNCK3</name>
<dbReference type="SUPFAM" id="SSF48498">
    <property type="entry name" value="Tetracyclin repressor-like, C-terminal domain"/>
    <property type="match status" value="1"/>
</dbReference>
<evidence type="ECO:0000256" key="2">
    <source>
        <dbReference type="PROSITE-ProRule" id="PRU00335"/>
    </source>
</evidence>
<dbReference type="Proteomes" id="UP000281261">
    <property type="component" value="Unassembled WGS sequence"/>
</dbReference>
<dbReference type="Gene3D" id="1.10.10.60">
    <property type="entry name" value="Homeodomain-like"/>
    <property type="match status" value="1"/>
</dbReference>
<evidence type="ECO:0000313" key="5">
    <source>
        <dbReference type="Proteomes" id="UP000281261"/>
    </source>
</evidence>
<evidence type="ECO:0000259" key="3">
    <source>
        <dbReference type="PROSITE" id="PS50977"/>
    </source>
</evidence>
<dbReference type="InterPro" id="IPR050624">
    <property type="entry name" value="HTH-type_Tx_Regulator"/>
</dbReference>
<feature type="domain" description="HTH tetR-type" evidence="3">
    <location>
        <begin position="6"/>
        <end position="66"/>
    </location>
</feature>
<dbReference type="PROSITE" id="PS50977">
    <property type="entry name" value="HTH_TETR_2"/>
    <property type="match status" value="1"/>
</dbReference>
<dbReference type="InterPro" id="IPR001647">
    <property type="entry name" value="HTH_TetR"/>
</dbReference>
<accession>A0A420ZC87</accession>
<proteinExistence type="predicted"/>
<dbReference type="SUPFAM" id="SSF46689">
    <property type="entry name" value="Homeodomain-like"/>
    <property type="match status" value="1"/>
</dbReference>
<sequence>MNQPQSVKRENILLTAQRLFSRFGLRKTTVEEIIRLTKIAKGTFYKYFPDKEALFLEVVEKESISLVTDIREAVSQATTSLEKMRAYLLTKVRMITELVNLYQVTRETVDEYWPRIESIRKRYLAEEQKIVLEILRNGIAKGELEVDAPELTANAIVIAVKGLESTWMLEESLMELEEGIDILINVLFKGIFKD</sequence>
<evidence type="ECO:0000256" key="1">
    <source>
        <dbReference type="ARBA" id="ARBA00023125"/>
    </source>
</evidence>
<dbReference type="PROSITE" id="PS01081">
    <property type="entry name" value="HTH_TETR_1"/>
    <property type="match status" value="1"/>
</dbReference>
<dbReference type="Gene3D" id="1.10.357.10">
    <property type="entry name" value="Tetracycline Repressor, domain 2"/>
    <property type="match status" value="1"/>
</dbReference>
<keyword evidence="1 2" id="KW-0238">DNA-binding</keyword>
<dbReference type="EMBL" id="QMNG01000033">
    <property type="protein sequence ID" value="RLC36725.1"/>
    <property type="molecule type" value="Genomic_DNA"/>
</dbReference>
<reference evidence="4 5" key="1">
    <citation type="submission" date="2018-06" db="EMBL/GenBank/DDBJ databases">
        <title>Extensive metabolic versatility and redundancy in microbially diverse, dynamic hydrothermal sediments.</title>
        <authorList>
            <person name="Dombrowski N."/>
            <person name="Teske A."/>
            <person name="Baker B.J."/>
        </authorList>
    </citation>
    <scope>NUCLEOTIDE SEQUENCE [LARGE SCALE GENOMIC DNA]</scope>
    <source>
        <strain evidence="4">B79_G16</strain>
    </source>
</reference>
<gene>
    <name evidence="4" type="ORF">DRH29_03955</name>
</gene>
<comment type="caution">
    <text evidence="4">The sequence shown here is derived from an EMBL/GenBank/DDBJ whole genome shotgun (WGS) entry which is preliminary data.</text>
</comment>
<evidence type="ECO:0000313" key="4">
    <source>
        <dbReference type="EMBL" id="RLC36725.1"/>
    </source>
</evidence>
<feature type="DNA-binding region" description="H-T-H motif" evidence="2">
    <location>
        <begin position="29"/>
        <end position="48"/>
    </location>
</feature>